<accession>A0A9Q8Q880</accession>
<reference evidence="1" key="1">
    <citation type="submission" date="2021-11" db="EMBL/GenBank/DDBJ databases">
        <title>Purpureocillium_takamizusanense_genome.</title>
        <authorList>
            <person name="Nguyen N.-H."/>
        </authorList>
    </citation>
    <scope>NUCLEOTIDE SEQUENCE</scope>
    <source>
        <strain evidence="1">PT3</strain>
    </source>
</reference>
<evidence type="ECO:0000313" key="2">
    <source>
        <dbReference type="Proteomes" id="UP000829364"/>
    </source>
</evidence>
<evidence type="ECO:0000313" key="1">
    <source>
        <dbReference type="EMBL" id="UNI14486.1"/>
    </source>
</evidence>
<dbReference type="OrthoDB" id="1744869at2759"/>
<name>A0A9Q8Q880_9HYPO</name>
<proteinExistence type="predicted"/>
<organism evidence="1 2">
    <name type="scientific">Purpureocillium takamizusanense</name>
    <dbReference type="NCBI Taxonomy" id="2060973"/>
    <lineage>
        <taxon>Eukaryota</taxon>
        <taxon>Fungi</taxon>
        <taxon>Dikarya</taxon>
        <taxon>Ascomycota</taxon>
        <taxon>Pezizomycotina</taxon>
        <taxon>Sordariomycetes</taxon>
        <taxon>Hypocreomycetidae</taxon>
        <taxon>Hypocreales</taxon>
        <taxon>Ophiocordycipitaceae</taxon>
        <taxon>Purpureocillium</taxon>
    </lineage>
</organism>
<keyword evidence="2" id="KW-1185">Reference proteome</keyword>
<dbReference type="Proteomes" id="UP000829364">
    <property type="component" value="Chromosome 1"/>
</dbReference>
<dbReference type="RefSeq" id="XP_047837967.1">
    <property type="nucleotide sequence ID" value="XM_047982006.1"/>
</dbReference>
<dbReference type="GeneID" id="72063074"/>
<dbReference type="AlphaFoldDB" id="A0A9Q8Q880"/>
<protein>
    <submittedName>
        <fullName evidence="1">Uncharacterized protein</fullName>
    </submittedName>
</protein>
<gene>
    <name evidence="1" type="ORF">JDV02_001111</name>
</gene>
<sequence>MGPCTHFRGLRSLRRHRFLVDIQRLYSSSVTSKQTRFSYFLSAHTEDYGHLFSKLEESGILDNPDGHDAAVILATPNFARQMESSDVVGRFAKALSGASGVGHFHVLCAIVDHVTPALGESGKMHGISILRGRLDETLPELWLPSPPRSRDDVESVAALAINLGSPWVTLPLARTTFHNNRASTLLASRFDLTQGEPELAQSAEKHSQRINVSLDEPLQSTSELGLWAPLSPITRARVVTESFGNIVRGVEVDGKSQPASTELEDSVNTMFKYRTSTTAGPMGVWAMVSPVAEPDNAPDPTPILKGKGATRDAVEITSKYIQGEFSSGGHLYQILSGGGGWGPKKGLLSLDPQQTHFSPSEEEEMARFMQTMEKNSGFAPPGSQIQFFIPAQAPPEDVLSTASGVVFGVPGDAEASKDAEVPEAGYLVDGHFGGLSSKGVFVSGPSATPSGPTEESKISVPNSRVFAARADGEGSGFLGFLGAGELADAGTAALI</sequence>
<dbReference type="EMBL" id="CP086354">
    <property type="protein sequence ID" value="UNI14486.1"/>
    <property type="molecule type" value="Genomic_DNA"/>
</dbReference>
<dbReference type="KEGG" id="ptkz:JDV02_001111"/>